<dbReference type="OrthoDB" id="119203at2"/>
<evidence type="ECO:0000259" key="5">
    <source>
        <dbReference type="PROSITE" id="PS50931"/>
    </source>
</evidence>
<dbReference type="PRINTS" id="PR00039">
    <property type="entry name" value="HTHLYSR"/>
</dbReference>
<protein>
    <submittedName>
        <fullName evidence="6">Regulatory helix-turn-helix LysR family protein</fullName>
    </submittedName>
</protein>
<reference evidence="6 7" key="1">
    <citation type="submission" date="2019-03" db="EMBL/GenBank/DDBJ databases">
        <title>Genomic Encyclopedia of Type Strains, Phase IV (KMG-IV): sequencing the most valuable type-strain genomes for metagenomic binning, comparative biology and taxonomic classification.</title>
        <authorList>
            <person name="Goeker M."/>
        </authorList>
    </citation>
    <scope>NUCLEOTIDE SEQUENCE [LARGE SCALE GENOMIC DNA]</scope>
    <source>
        <strain evidence="6 7">DSM 100451</strain>
    </source>
</reference>
<comment type="caution">
    <text evidence="6">The sequence shown here is derived from an EMBL/GenBank/DDBJ whole genome shotgun (WGS) entry which is preliminary data.</text>
</comment>
<dbReference type="Proteomes" id="UP000295184">
    <property type="component" value="Unassembled WGS sequence"/>
</dbReference>
<dbReference type="PROSITE" id="PS50931">
    <property type="entry name" value="HTH_LYSR"/>
    <property type="match status" value="1"/>
</dbReference>
<keyword evidence="4" id="KW-0804">Transcription</keyword>
<dbReference type="GO" id="GO:0032993">
    <property type="term" value="C:protein-DNA complex"/>
    <property type="evidence" value="ECO:0007669"/>
    <property type="project" value="TreeGrafter"/>
</dbReference>
<evidence type="ECO:0000256" key="3">
    <source>
        <dbReference type="ARBA" id="ARBA00023125"/>
    </source>
</evidence>
<dbReference type="InterPro" id="IPR036390">
    <property type="entry name" value="WH_DNA-bd_sf"/>
</dbReference>
<dbReference type="PANTHER" id="PTHR30346">
    <property type="entry name" value="TRANSCRIPTIONAL DUAL REGULATOR HCAR-RELATED"/>
    <property type="match status" value="1"/>
</dbReference>
<dbReference type="FunFam" id="1.10.10.10:FF:000001">
    <property type="entry name" value="LysR family transcriptional regulator"/>
    <property type="match status" value="1"/>
</dbReference>
<dbReference type="AlphaFoldDB" id="A0A4R1QYW7"/>
<dbReference type="EMBL" id="SLUM01000008">
    <property type="protein sequence ID" value="TCL58163.1"/>
    <property type="molecule type" value="Genomic_DNA"/>
</dbReference>
<accession>A0A4R1QYW7</accession>
<sequence>MSLQSMEYVIAISEEKSLSRAAERLLISQAALSQHVKKLETELDARLFQRQHGHLVLTDAGRVYVNGARRVLDIYNRALYQIYHM</sequence>
<dbReference type="STRING" id="1650663.GCA_001486665_01492"/>
<dbReference type="RefSeq" id="WP_058963933.1">
    <property type="nucleotide sequence ID" value="NZ_CABKVM010000016.1"/>
</dbReference>
<dbReference type="PANTHER" id="PTHR30346:SF28">
    <property type="entry name" value="HTH-TYPE TRANSCRIPTIONAL REGULATOR CYNR"/>
    <property type="match status" value="1"/>
</dbReference>
<name>A0A4R1QYW7_9FIRM</name>
<evidence type="ECO:0000256" key="4">
    <source>
        <dbReference type="ARBA" id="ARBA00023163"/>
    </source>
</evidence>
<evidence type="ECO:0000313" key="7">
    <source>
        <dbReference type="Proteomes" id="UP000295184"/>
    </source>
</evidence>
<feature type="domain" description="HTH lysR-type" evidence="5">
    <location>
        <begin position="1"/>
        <end position="58"/>
    </location>
</feature>
<dbReference type="InterPro" id="IPR036388">
    <property type="entry name" value="WH-like_DNA-bd_sf"/>
</dbReference>
<evidence type="ECO:0000256" key="2">
    <source>
        <dbReference type="ARBA" id="ARBA00023015"/>
    </source>
</evidence>
<keyword evidence="3" id="KW-0238">DNA-binding</keyword>
<dbReference type="SUPFAM" id="SSF46785">
    <property type="entry name" value="Winged helix' DNA-binding domain"/>
    <property type="match status" value="1"/>
</dbReference>
<proteinExistence type="inferred from homology"/>
<gene>
    <name evidence="6" type="ORF">EDD77_10830</name>
</gene>
<organism evidence="6 7">
    <name type="scientific">Allofournierella massiliensis</name>
    <dbReference type="NCBI Taxonomy" id="1650663"/>
    <lineage>
        <taxon>Bacteria</taxon>
        <taxon>Bacillati</taxon>
        <taxon>Bacillota</taxon>
        <taxon>Clostridia</taxon>
        <taxon>Eubacteriales</taxon>
        <taxon>Oscillospiraceae</taxon>
        <taxon>Allofournierella</taxon>
    </lineage>
</organism>
<dbReference type="GO" id="GO:0003700">
    <property type="term" value="F:DNA-binding transcription factor activity"/>
    <property type="evidence" value="ECO:0007669"/>
    <property type="project" value="InterPro"/>
</dbReference>
<dbReference type="Pfam" id="PF00126">
    <property type="entry name" value="HTH_1"/>
    <property type="match status" value="1"/>
</dbReference>
<dbReference type="Gene3D" id="1.10.10.10">
    <property type="entry name" value="Winged helix-like DNA-binding domain superfamily/Winged helix DNA-binding domain"/>
    <property type="match status" value="1"/>
</dbReference>
<evidence type="ECO:0000313" key="6">
    <source>
        <dbReference type="EMBL" id="TCL58163.1"/>
    </source>
</evidence>
<dbReference type="GO" id="GO:0003677">
    <property type="term" value="F:DNA binding"/>
    <property type="evidence" value="ECO:0007669"/>
    <property type="project" value="UniProtKB-KW"/>
</dbReference>
<evidence type="ECO:0000256" key="1">
    <source>
        <dbReference type="ARBA" id="ARBA00009437"/>
    </source>
</evidence>
<comment type="similarity">
    <text evidence="1">Belongs to the LysR transcriptional regulatory family.</text>
</comment>
<keyword evidence="2" id="KW-0805">Transcription regulation</keyword>
<dbReference type="InterPro" id="IPR000847">
    <property type="entry name" value="LysR_HTH_N"/>
</dbReference>